<dbReference type="OrthoDB" id="5115950at2"/>
<evidence type="ECO:0000313" key="2">
    <source>
        <dbReference type="Proteomes" id="UP000274909"/>
    </source>
</evidence>
<keyword evidence="2" id="KW-1185">Reference proteome</keyword>
<reference evidence="1 2" key="1">
    <citation type="submission" date="2018-12" db="EMBL/GenBank/DDBJ databases">
        <authorList>
            <person name="Li F."/>
        </authorList>
    </citation>
    <scope>NUCLEOTIDE SEQUENCE [LARGE SCALE GENOMIC DNA]</scope>
    <source>
        <strain evidence="1 2">EGI 6500705</strain>
    </source>
</reference>
<name>A0A3S1CSC3_9MICO</name>
<proteinExistence type="predicted"/>
<comment type="caution">
    <text evidence="1">The sequence shown here is derived from an EMBL/GenBank/DDBJ whole genome shotgun (WGS) entry which is preliminary data.</text>
</comment>
<dbReference type="AlphaFoldDB" id="A0A3S1CSC3"/>
<dbReference type="RefSeq" id="WP_127048615.1">
    <property type="nucleotide sequence ID" value="NZ_RZGZ01000002.1"/>
</dbReference>
<sequence>MIDRDALADIAAETIHAVDPGHTGRPVEDYADIAGELADRVQAAVSQLELVEWLSTVLPGEGATREADVQTIAGAVFADLHEVSSSPLIEQIDPEAATPSA</sequence>
<organism evidence="1 2">
    <name type="scientific">Labedella endophytica</name>
    <dbReference type="NCBI Taxonomy" id="1523160"/>
    <lineage>
        <taxon>Bacteria</taxon>
        <taxon>Bacillati</taxon>
        <taxon>Actinomycetota</taxon>
        <taxon>Actinomycetes</taxon>
        <taxon>Micrococcales</taxon>
        <taxon>Microbacteriaceae</taxon>
        <taxon>Labedella</taxon>
    </lineage>
</organism>
<evidence type="ECO:0000313" key="1">
    <source>
        <dbReference type="EMBL" id="RUR01265.1"/>
    </source>
</evidence>
<dbReference type="EMBL" id="RZGZ01000002">
    <property type="protein sequence ID" value="RUR01265.1"/>
    <property type="molecule type" value="Genomic_DNA"/>
</dbReference>
<protein>
    <submittedName>
        <fullName evidence="1">Uncharacterized protein</fullName>
    </submittedName>
</protein>
<dbReference type="Proteomes" id="UP000274909">
    <property type="component" value="Unassembled WGS sequence"/>
</dbReference>
<gene>
    <name evidence="1" type="ORF">ELQ94_07065</name>
</gene>
<accession>A0A3S1CSC3</accession>